<dbReference type="EMBL" id="CP030032">
    <property type="protein sequence ID" value="AWV90404.1"/>
    <property type="molecule type" value="Genomic_DNA"/>
</dbReference>
<proteinExistence type="predicted"/>
<name>A0A2Z4FP18_9DELT</name>
<feature type="signal peptide" evidence="1">
    <location>
        <begin position="1"/>
        <end position="31"/>
    </location>
</feature>
<dbReference type="AlphaFoldDB" id="A0A2Z4FP18"/>
<sequence>MERNPMSQAKNIRFMAVGLVLMALCALTLMACSAATQTKQGAPGERCMGQDGDCRPGLLCEDSVCVLPDSSTLEACTNSCEKIGACGVNNLNCFNECSTTVKNWSDSVIEEFGDCLVNDLSCEELGGSANAAAQACYDRLPTPAERLDTCRDFKASLKECAPDGSTAAFERACIRTARTTDASDWSAKTSYCLDLTTCEEATTCINAAFGLN</sequence>
<accession>A0A2Z4FP18</accession>
<protein>
    <recommendedName>
        <fullName evidence="4">VDE lipocalin domain-containing protein</fullName>
    </recommendedName>
</protein>
<evidence type="ECO:0000256" key="1">
    <source>
        <dbReference type="SAM" id="SignalP"/>
    </source>
</evidence>
<dbReference type="PROSITE" id="PS51257">
    <property type="entry name" value="PROKAR_LIPOPROTEIN"/>
    <property type="match status" value="1"/>
</dbReference>
<organism evidence="2 3">
    <name type="scientific">Bradymonas sediminis</name>
    <dbReference type="NCBI Taxonomy" id="1548548"/>
    <lineage>
        <taxon>Bacteria</taxon>
        <taxon>Deltaproteobacteria</taxon>
        <taxon>Bradymonadales</taxon>
        <taxon>Bradymonadaceae</taxon>
        <taxon>Bradymonas</taxon>
    </lineage>
</organism>
<dbReference type="OrthoDB" id="5526349at2"/>
<dbReference type="KEGG" id="bsed:DN745_14130"/>
<keyword evidence="3" id="KW-1185">Reference proteome</keyword>
<evidence type="ECO:0008006" key="4">
    <source>
        <dbReference type="Google" id="ProtNLM"/>
    </source>
</evidence>
<reference evidence="2 3" key="1">
    <citation type="submission" date="2018-06" db="EMBL/GenBank/DDBJ databases">
        <title>Lujinxingia sediminis gen. nov. sp. nov., a new facultative anaerobic member of the class Deltaproteobacteria, and proposal of Lujinxingaceae fam. nov.</title>
        <authorList>
            <person name="Guo L.-Y."/>
            <person name="Li C.-M."/>
            <person name="Wang S."/>
            <person name="Du Z.-J."/>
        </authorList>
    </citation>
    <scope>NUCLEOTIDE SEQUENCE [LARGE SCALE GENOMIC DNA]</scope>
    <source>
        <strain evidence="2 3">FA350</strain>
    </source>
</reference>
<evidence type="ECO:0000313" key="3">
    <source>
        <dbReference type="Proteomes" id="UP000249799"/>
    </source>
</evidence>
<dbReference type="Proteomes" id="UP000249799">
    <property type="component" value="Chromosome"/>
</dbReference>
<feature type="chain" id="PRO_5016344854" description="VDE lipocalin domain-containing protein" evidence="1">
    <location>
        <begin position="32"/>
        <end position="212"/>
    </location>
</feature>
<evidence type="ECO:0000313" key="2">
    <source>
        <dbReference type="EMBL" id="AWV90404.1"/>
    </source>
</evidence>
<gene>
    <name evidence="2" type="ORF">DN745_14130</name>
</gene>
<keyword evidence="1" id="KW-0732">Signal</keyword>